<dbReference type="Gene3D" id="3.90.180.10">
    <property type="entry name" value="Medium-chain alcohol dehydrogenases, catalytic domain"/>
    <property type="match status" value="1"/>
</dbReference>
<dbReference type="GO" id="GO:0070402">
    <property type="term" value="F:NADPH binding"/>
    <property type="evidence" value="ECO:0007669"/>
    <property type="project" value="TreeGrafter"/>
</dbReference>
<sequence>MTLPHTMTIVALDGHGEPEVLVPREVGVPRPGAGQILIEVHASGVNRPDILQRKGYYPAPEGAPDWPGLEVAGRVAAVGPGVSNFREGDTAMALLPGGGYAEFALADAGSALPIPGALSFSEAAAIPETFLTVWHNVFQRGRLVAGETFLVHGGTSGIGTTAIQLAHAFGAHVATTVGSAEKAEAARALGADLAVDYRREDFVAALKSWRDGHGVDLTLDMVGGDYTNRNLQAAAVDGRIVQIAFLQGAKVEIDLNLVMQKRLVLTGSTLRARDHTFKAALAADLREKVWPHLESGRVRPLIEATYPLVEAAEAHRHMERDHIGKIVLVTGRQ</sequence>
<dbReference type="InterPro" id="IPR013154">
    <property type="entry name" value="ADH-like_N"/>
</dbReference>
<dbReference type="SUPFAM" id="SSF50129">
    <property type="entry name" value="GroES-like"/>
    <property type="match status" value="1"/>
</dbReference>
<dbReference type="GO" id="GO:0016651">
    <property type="term" value="F:oxidoreductase activity, acting on NAD(P)H"/>
    <property type="evidence" value="ECO:0007669"/>
    <property type="project" value="TreeGrafter"/>
</dbReference>
<dbReference type="InterPro" id="IPR020843">
    <property type="entry name" value="ER"/>
</dbReference>
<feature type="domain" description="Enoyl reductase (ER)" evidence="3">
    <location>
        <begin position="16"/>
        <end position="328"/>
    </location>
</feature>
<organism evidence="4 5">
    <name type="scientific">Aureimonas ureilytica</name>
    <dbReference type="NCBI Taxonomy" id="401562"/>
    <lineage>
        <taxon>Bacteria</taxon>
        <taxon>Pseudomonadati</taxon>
        <taxon>Pseudomonadota</taxon>
        <taxon>Alphaproteobacteria</taxon>
        <taxon>Hyphomicrobiales</taxon>
        <taxon>Aurantimonadaceae</taxon>
        <taxon>Aureimonas</taxon>
    </lineage>
</organism>
<dbReference type="SMART" id="SM00829">
    <property type="entry name" value="PKS_ER"/>
    <property type="match status" value="1"/>
</dbReference>
<dbReference type="PANTHER" id="PTHR48106:SF8">
    <property type="entry name" value="OS02G0805600 PROTEIN"/>
    <property type="match status" value="1"/>
</dbReference>
<protein>
    <submittedName>
        <fullName evidence="4">NAD(P)H-quinone oxidoreductase</fullName>
    </submittedName>
</protein>
<dbReference type="InterPro" id="IPR013149">
    <property type="entry name" value="ADH-like_C"/>
</dbReference>
<keyword evidence="1" id="KW-0521">NADP</keyword>
<dbReference type="OrthoDB" id="9780520at2"/>
<dbReference type="AlphaFoldDB" id="A0A175R7X8"/>
<dbReference type="PANTHER" id="PTHR48106">
    <property type="entry name" value="QUINONE OXIDOREDUCTASE PIG3-RELATED"/>
    <property type="match status" value="1"/>
</dbReference>
<dbReference type="InterPro" id="IPR011032">
    <property type="entry name" value="GroES-like_sf"/>
</dbReference>
<dbReference type="CDD" id="cd05276">
    <property type="entry name" value="p53_inducible_oxidoreductase"/>
    <property type="match status" value="1"/>
</dbReference>
<keyword evidence="2" id="KW-0560">Oxidoreductase</keyword>
<accession>A0A175R7X8</accession>
<proteinExistence type="predicted"/>
<dbReference type="SUPFAM" id="SSF51735">
    <property type="entry name" value="NAD(P)-binding Rossmann-fold domains"/>
    <property type="match status" value="1"/>
</dbReference>
<dbReference type="InterPro" id="IPR014189">
    <property type="entry name" value="Quinone_OxRdtase_PIG3"/>
</dbReference>
<dbReference type="EMBL" id="LDPZ01000022">
    <property type="protein sequence ID" value="KTQ95448.1"/>
    <property type="molecule type" value="Genomic_DNA"/>
</dbReference>
<dbReference type="Pfam" id="PF00107">
    <property type="entry name" value="ADH_zinc_N"/>
    <property type="match status" value="1"/>
</dbReference>
<dbReference type="InterPro" id="IPR036291">
    <property type="entry name" value="NAD(P)-bd_dom_sf"/>
</dbReference>
<dbReference type="STRING" id="401562.NS365_19050"/>
<name>A0A175R7X8_9HYPH</name>
<dbReference type="Pfam" id="PF08240">
    <property type="entry name" value="ADH_N"/>
    <property type="match status" value="1"/>
</dbReference>
<evidence type="ECO:0000256" key="1">
    <source>
        <dbReference type="ARBA" id="ARBA00022857"/>
    </source>
</evidence>
<comment type="caution">
    <text evidence="4">The sequence shown here is derived from an EMBL/GenBank/DDBJ whole genome shotgun (WGS) entry which is preliminary data.</text>
</comment>
<evidence type="ECO:0000256" key="2">
    <source>
        <dbReference type="ARBA" id="ARBA00023002"/>
    </source>
</evidence>
<dbReference type="PATRIC" id="fig|401562.3.peg.1791"/>
<dbReference type="Gene3D" id="3.40.50.720">
    <property type="entry name" value="NAD(P)-binding Rossmann-like Domain"/>
    <property type="match status" value="1"/>
</dbReference>
<dbReference type="NCBIfam" id="TIGR02824">
    <property type="entry name" value="quinone_pig3"/>
    <property type="match status" value="1"/>
</dbReference>
<dbReference type="Proteomes" id="UP000078272">
    <property type="component" value="Unassembled WGS sequence"/>
</dbReference>
<evidence type="ECO:0000313" key="5">
    <source>
        <dbReference type="Proteomes" id="UP000078272"/>
    </source>
</evidence>
<dbReference type="RefSeq" id="WP_058635084.1">
    <property type="nucleotide sequence ID" value="NZ_LDPZ01000022.1"/>
</dbReference>
<evidence type="ECO:0000259" key="3">
    <source>
        <dbReference type="SMART" id="SM00829"/>
    </source>
</evidence>
<evidence type="ECO:0000313" key="4">
    <source>
        <dbReference type="EMBL" id="KTQ95448.1"/>
    </source>
</evidence>
<gene>
    <name evidence="4" type="ORF">NS226_11340</name>
</gene>
<reference evidence="4 5" key="1">
    <citation type="journal article" date="2016" name="Front. Microbiol.">
        <title>Genomic Resource of Rice Seed Associated Bacteria.</title>
        <authorList>
            <person name="Midha S."/>
            <person name="Bansal K."/>
            <person name="Sharma S."/>
            <person name="Kumar N."/>
            <person name="Patil P.P."/>
            <person name="Chaudhry V."/>
            <person name="Patil P.B."/>
        </authorList>
    </citation>
    <scope>NUCLEOTIDE SEQUENCE [LARGE SCALE GENOMIC DNA]</scope>
    <source>
        <strain evidence="4 5">NS226</strain>
    </source>
</reference>